<keyword evidence="4 7" id="KW-0812">Transmembrane</keyword>
<dbReference type="Gene3D" id="2.170.130.10">
    <property type="entry name" value="TonB-dependent receptor, plug domain"/>
    <property type="match status" value="1"/>
</dbReference>
<dbReference type="Proteomes" id="UP000270673">
    <property type="component" value="Chromosome"/>
</dbReference>
<evidence type="ECO:0000313" key="10">
    <source>
        <dbReference type="Proteomes" id="UP000270673"/>
    </source>
</evidence>
<dbReference type="SUPFAM" id="SSF49464">
    <property type="entry name" value="Carboxypeptidase regulatory domain-like"/>
    <property type="match status" value="1"/>
</dbReference>
<dbReference type="Pfam" id="PF13715">
    <property type="entry name" value="CarbopepD_reg_2"/>
    <property type="match status" value="1"/>
</dbReference>
<comment type="subcellular location">
    <subcellularLocation>
        <location evidence="1 7">Cell outer membrane</location>
        <topology evidence="1 7">Multi-pass membrane protein</topology>
    </subcellularLocation>
</comment>
<dbReference type="AlphaFoldDB" id="A0A3Q9IPR4"/>
<dbReference type="PROSITE" id="PS52016">
    <property type="entry name" value="TONB_DEPENDENT_REC_3"/>
    <property type="match status" value="1"/>
</dbReference>
<sequence length="1181" mass="133066">MKKNRTGTYFPLRKSRVKILMVMKLTFLLVLGFVFSLSASVRAQDQIVTLKVKKTPFSKVISELKQQTSLDFFYSFNEVDVNQLISLDVKNMKIDEVLHRMLGERFTWEYVDNMVVIKPLPVGEQEKKSVRVKGFVYDVNKQPLVGVTVKLVGVTLGTATDARGWFALELPLTKGELEFSFVGYEKRVLAFTPETSKDTLRIMMKEDVKAIDEVVVTGYQVLKEKGMAGSYSRVDVKDLAMTGTETLESMLQGKIPGMMVINTSGLTGTRQKVRVRGTATLVGNAETVWVVDGIIQEDNLPFEASELTNMSDNVEMMRDFIGGAISWLNPNDIEDITVLKDASATAIYGVKAANGVILITTKKGERGRMQLNYSANFTASQRMNYNRQEIMNSKERIDLSREAYERGARVANENIGYMGLALAYDRNEISLDEFDAGAKKLELMNTDWFDILYRTPFSQSHTLSFSGGDASATYRASFGYRDVKNTAIGNDQVAYTGSLNTSFIFWNKLTVTASLSGSHTKTKAFASGVDPFSYAINTSRVIACYDDDGELYYYDKGGYKYNILNELANSGNENTSKSLTLNLNARWRVTESLALSATLGGTSSSSFGETWFTERSNYISAIREYEFGEYGPLDLKFQDSRLPYGGMLAVTENRNFNYTARLQAEFVKLFRGVHSVNFMAGLEVRSSQYDGFSQTNWGYQPDRGKSFVDVPAETPNGRLNQTYAATNPTITDRVLNYVSYYATAGYMYDNRYSINLSLRQDGSNRFGDDGKFLPVWSLGLRWNVTDEHWMQDQRLVNNLAFTASFGFQGNVAENVSPELVTRLKAVNSKTGEYQMTWKQLPNPDLKWEKTLSVNLGVNFALFDSKLNGTFNWYHKKTTDVITSARVPFENGTSSMYVNDGDITNRGWDFAFSIVPVRTKDFMWSVGASFSGNTNKVKSDIEPNGKWSNAVSGSLNKEGYSVGSFWAFKFTGLDPSNGEPLFDFSRANTAKAAEDATEYMVYVGSKEPTFTTGINMVFRWKRFSFPLSVYISTGNYEFLNSPYKSGDMMMNEYQNASSELKKRWRKPGDEQFTDIPSIPVGDNCRPLYPFEDGTTKIYPLEAWKYSDARVVKAWYVRFNDIKLSYNLPDKWIKGFAENVTISFTATNPLQIKSKDFKGRDPEVAVGKQPRSQDFSFGLNMSF</sequence>
<evidence type="ECO:0000256" key="6">
    <source>
        <dbReference type="ARBA" id="ARBA00023237"/>
    </source>
</evidence>
<dbReference type="NCBIfam" id="TIGR04056">
    <property type="entry name" value="OMP_RagA_SusC"/>
    <property type="match status" value="1"/>
</dbReference>
<dbReference type="Pfam" id="PF07715">
    <property type="entry name" value="Plug"/>
    <property type="match status" value="1"/>
</dbReference>
<evidence type="ECO:0000256" key="1">
    <source>
        <dbReference type="ARBA" id="ARBA00004571"/>
    </source>
</evidence>
<evidence type="ECO:0000256" key="4">
    <source>
        <dbReference type="ARBA" id="ARBA00022692"/>
    </source>
</evidence>
<feature type="domain" description="TonB-dependent receptor plug" evidence="8">
    <location>
        <begin position="227"/>
        <end position="356"/>
    </location>
</feature>
<name>A0A3Q9IPR4_9BACT</name>
<dbReference type="Gene3D" id="2.40.170.20">
    <property type="entry name" value="TonB-dependent receptor, beta-barrel domain"/>
    <property type="match status" value="1"/>
</dbReference>
<dbReference type="OrthoDB" id="1096003at2"/>
<dbReference type="KEGG" id="buy:D8S85_10500"/>
<dbReference type="InterPro" id="IPR036942">
    <property type="entry name" value="Beta-barrel_TonB_sf"/>
</dbReference>
<protein>
    <submittedName>
        <fullName evidence="9">SusC/RagA family TonB-linked outer membrane protein</fullName>
    </submittedName>
</protein>
<accession>A0A3Q9IPR4</accession>
<keyword evidence="5 7" id="KW-0472">Membrane</keyword>
<proteinExistence type="inferred from homology"/>
<dbReference type="Gene3D" id="2.60.40.1120">
    <property type="entry name" value="Carboxypeptidase-like, regulatory domain"/>
    <property type="match status" value="1"/>
</dbReference>
<dbReference type="NCBIfam" id="TIGR04057">
    <property type="entry name" value="SusC_RagA_signa"/>
    <property type="match status" value="1"/>
</dbReference>
<dbReference type="InterPro" id="IPR037066">
    <property type="entry name" value="Plug_dom_sf"/>
</dbReference>
<gene>
    <name evidence="9" type="ORF">D8S85_10500</name>
</gene>
<evidence type="ECO:0000256" key="2">
    <source>
        <dbReference type="ARBA" id="ARBA00022448"/>
    </source>
</evidence>
<keyword evidence="6 7" id="KW-0998">Cell outer membrane</keyword>
<dbReference type="GO" id="GO:0009279">
    <property type="term" value="C:cell outer membrane"/>
    <property type="evidence" value="ECO:0007669"/>
    <property type="project" value="UniProtKB-SubCell"/>
</dbReference>
<dbReference type="InterPro" id="IPR023996">
    <property type="entry name" value="TonB-dep_OMP_SusC/RagA"/>
</dbReference>
<dbReference type="EMBL" id="CP032819">
    <property type="protein sequence ID" value="AZS29931.1"/>
    <property type="molecule type" value="Genomic_DNA"/>
</dbReference>
<reference evidence="9 10" key="1">
    <citation type="submission" date="2018-10" db="EMBL/GenBank/DDBJ databases">
        <title>Butyricimonas faecalis sp. nov., isolated from human faeces and emended description of the genus Butyricimonas.</title>
        <authorList>
            <person name="Le Roy T."/>
            <person name="Van der Smissen P."/>
            <person name="Paquot A."/>
            <person name="Delzenne N."/>
            <person name="Muccioli G."/>
            <person name="Collet J.-F."/>
            <person name="Cani P.D."/>
        </authorList>
    </citation>
    <scope>NUCLEOTIDE SEQUENCE [LARGE SCALE GENOMIC DNA]</scope>
    <source>
        <strain evidence="9 10">H184</strain>
    </source>
</reference>
<evidence type="ECO:0000256" key="3">
    <source>
        <dbReference type="ARBA" id="ARBA00022452"/>
    </source>
</evidence>
<dbReference type="SUPFAM" id="SSF56935">
    <property type="entry name" value="Porins"/>
    <property type="match status" value="1"/>
</dbReference>
<evidence type="ECO:0000313" key="9">
    <source>
        <dbReference type="EMBL" id="AZS29931.1"/>
    </source>
</evidence>
<dbReference type="InterPro" id="IPR008969">
    <property type="entry name" value="CarboxyPept-like_regulatory"/>
</dbReference>
<keyword evidence="2 7" id="KW-0813">Transport</keyword>
<dbReference type="InterPro" id="IPR039426">
    <property type="entry name" value="TonB-dep_rcpt-like"/>
</dbReference>
<dbReference type="InterPro" id="IPR023997">
    <property type="entry name" value="TonB-dep_OMP_SusC/RagA_CS"/>
</dbReference>
<dbReference type="InterPro" id="IPR012910">
    <property type="entry name" value="Plug_dom"/>
</dbReference>
<evidence type="ECO:0000259" key="8">
    <source>
        <dbReference type="Pfam" id="PF07715"/>
    </source>
</evidence>
<comment type="similarity">
    <text evidence="7">Belongs to the TonB-dependent receptor family.</text>
</comment>
<organism evidence="9 10">
    <name type="scientific">Butyricimonas faecalis</name>
    <dbReference type="NCBI Taxonomy" id="2093856"/>
    <lineage>
        <taxon>Bacteria</taxon>
        <taxon>Pseudomonadati</taxon>
        <taxon>Bacteroidota</taxon>
        <taxon>Bacteroidia</taxon>
        <taxon>Bacteroidales</taxon>
        <taxon>Odoribacteraceae</taxon>
        <taxon>Butyricimonas</taxon>
    </lineage>
</organism>
<keyword evidence="10" id="KW-1185">Reference proteome</keyword>
<evidence type="ECO:0000256" key="5">
    <source>
        <dbReference type="ARBA" id="ARBA00023136"/>
    </source>
</evidence>
<keyword evidence="3 7" id="KW-1134">Transmembrane beta strand</keyword>
<evidence type="ECO:0000256" key="7">
    <source>
        <dbReference type="PROSITE-ProRule" id="PRU01360"/>
    </source>
</evidence>